<keyword evidence="6" id="KW-0812">Transmembrane</keyword>
<dbReference type="SUPFAM" id="SSF46785">
    <property type="entry name" value="Winged helix' DNA-binding domain"/>
    <property type="match status" value="1"/>
</dbReference>
<dbReference type="PANTHER" id="PTHR37467">
    <property type="entry name" value="EXPORTED CALCIUM-BINDING GLYCOPROTEIN-RELATED"/>
    <property type="match status" value="1"/>
</dbReference>
<evidence type="ECO:0000256" key="6">
    <source>
        <dbReference type="SAM" id="Phobius"/>
    </source>
</evidence>
<dbReference type="PANTHER" id="PTHR37467:SF1">
    <property type="entry name" value="EXPORTED CALCIUM-BINDING GLYCOPROTEIN"/>
    <property type="match status" value="1"/>
</dbReference>
<evidence type="ECO:0000259" key="7">
    <source>
        <dbReference type="Pfam" id="PF24034"/>
    </source>
</evidence>
<feature type="region of interest" description="Disordered" evidence="5">
    <location>
        <begin position="394"/>
        <end position="417"/>
    </location>
</feature>
<dbReference type="AlphaFoldDB" id="A0ABD6ASW5"/>
<keyword evidence="4" id="KW-0106">Calcium</keyword>
<reference evidence="8 9" key="1">
    <citation type="journal article" date="2019" name="Int. J. Syst. Evol. Microbiol.">
        <title>The Global Catalogue of Microorganisms (GCM) 10K type strain sequencing project: providing services to taxonomists for standard genome sequencing and annotation.</title>
        <authorList>
            <consortium name="The Broad Institute Genomics Platform"/>
            <consortium name="The Broad Institute Genome Sequencing Center for Infectious Disease"/>
            <person name="Wu L."/>
            <person name="Ma J."/>
        </authorList>
    </citation>
    <scope>NUCLEOTIDE SEQUENCE [LARGE SCALE GENOMIC DNA]</scope>
    <source>
        <strain evidence="8 9">CGMCC 1.12563</strain>
    </source>
</reference>
<keyword evidence="3" id="KW-0732">Signal</keyword>
<keyword evidence="6" id="KW-0472">Membrane</keyword>
<evidence type="ECO:0000313" key="8">
    <source>
        <dbReference type="EMBL" id="MFD1512717.1"/>
    </source>
</evidence>
<comment type="caution">
    <text evidence="8">The sequence shown here is derived from an EMBL/GenBank/DDBJ whole genome shotgun (WGS) entry which is preliminary data.</text>
</comment>
<dbReference type="PROSITE" id="PS00430">
    <property type="entry name" value="TONB_DEPENDENT_REC_1"/>
    <property type="match status" value="1"/>
</dbReference>
<protein>
    <submittedName>
        <fullName evidence="8">Helix-turn-helix domain-containing protein</fullName>
    </submittedName>
</protein>
<feature type="compositionally biased region" description="Acidic residues" evidence="5">
    <location>
        <begin position="284"/>
        <end position="298"/>
    </location>
</feature>
<dbReference type="InterPro" id="IPR053180">
    <property type="entry name" value="Ca-binding_acidic-repeat"/>
</dbReference>
<sequence length="493" mass="51226">MPRPPTTTTGRAIAVVVCLLLSTVAVAGAVPVSIDSVEFSGDGVIATDNGVTYVAAWQTQTITVGLSGGDTVQVCAQLGAGDDARDLSCSRTAGGGSVSLRVSDWGETTGEQTLTVVARNNSGTVDSVTRTVRVLAPGGDVDEDGLSNQAEAQRGTNMVSPDTDGDGLTDGSEVNVHGSNATNPDTDGDGLNDGDEVSTENSPQTDPTNPDTDGDGIEDGREQTSLGTNPADEDTDGDGLADGEEIVNGSDGYETDPTNEDSDGDGLTDGQEVNNYETDPTDRDTDDDGIPDGLEVSEENGYVTNPTNPDTDDDGLRDGEELNNYETNPTKPDTDGDGIPDGQEVEQGSDPAEGVGNTGLDVNGLPMVLGLLVAYALLVGAIIWVGRTRDDAPAAPEHVPTDGGSDGGETVAATPEPMTNEDRIRQMLDANDGRIRQADIVEQTDWSKSKVSRLLSKMEADGEVRKISIGRENLIARPGDEPESARSPFEEQS</sequence>
<dbReference type="EMBL" id="JBHUDC010000003">
    <property type="protein sequence ID" value="MFD1512717.1"/>
    <property type="molecule type" value="Genomic_DNA"/>
</dbReference>
<evidence type="ECO:0000256" key="4">
    <source>
        <dbReference type="ARBA" id="ARBA00022837"/>
    </source>
</evidence>
<evidence type="ECO:0000256" key="5">
    <source>
        <dbReference type="SAM" id="MobiDB-lite"/>
    </source>
</evidence>
<dbReference type="Pfam" id="PF24034">
    <property type="entry name" value="DUF7343"/>
    <property type="match status" value="1"/>
</dbReference>
<evidence type="ECO:0000256" key="2">
    <source>
        <dbReference type="ARBA" id="ARBA00022525"/>
    </source>
</evidence>
<dbReference type="InterPro" id="IPR010916">
    <property type="entry name" value="TonB_box_CS"/>
</dbReference>
<keyword evidence="2" id="KW-0964">Secreted</keyword>
<feature type="compositionally biased region" description="Acidic residues" evidence="5">
    <location>
        <begin position="231"/>
        <end position="245"/>
    </location>
</feature>
<dbReference type="InterPro" id="IPR036390">
    <property type="entry name" value="WH_DNA-bd_sf"/>
</dbReference>
<feature type="transmembrane region" description="Helical" evidence="6">
    <location>
        <begin position="365"/>
        <end position="385"/>
    </location>
</feature>
<dbReference type="InterPro" id="IPR055767">
    <property type="entry name" value="DUF7343"/>
</dbReference>
<dbReference type="Pfam" id="PF18884">
    <property type="entry name" value="TSP3_bac"/>
    <property type="match status" value="8"/>
</dbReference>
<keyword evidence="9" id="KW-1185">Reference proteome</keyword>
<dbReference type="Proteomes" id="UP001597187">
    <property type="component" value="Unassembled WGS sequence"/>
</dbReference>
<organism evidence="8 9">
    <name type="scientific">Halomarina rubra</name>
    <dbReference type="NCBI Taxonomy" id="2071873"/>
    <lineage>
        <taxon>Archaea</taxon>
        <taxon>Methanobacteriati</taxon>
        <taxon>Methanobacteriota</taxon>
        <taxon>Stenosarchaea group</taxon>
        <taxon>Halobacteria</taxon>
        <taxon>Halobacteriales</taxon>
        <taxon>Natronomonadaceae</taxon>
        <taxon>Halomarina</taxon>
    </lineage>
</organism>
<feature type="region of interest" description="Disordered" evidence="5">
    <location>
        <begin position="470"/>
        <end position="493"/>
    </location>
</feature>
<evidence type="ECO:0000256" key="3">
    <source>
        <dbReference type="ARBA" id="ARBA00022729"/>
    </source>
</evidence>
<proteinExistence type="predicted"/>
<gene>
    <name evidence="8" type="ORF">ACFSBT_05405</name>
</gene>
<evidence type="ECO:0000313" key="9">
    <source>
        <dbReference type="Proteomes" id="UP001597187"/>
    </source>
</evidence>
<dbReference type="Gene3D" id="4.10.1080.10">
    <property type="entry name" value="TSP type-3 repeat"/>
    <property type="match status" value="2"/>
</dbReference>
<keyword evidence="6" id="KW-1133">Transmembrane helix</keyword>
<name>A0ABD6ASW5_9EURY</name>
<feature type="compositionally biased region" description="Polar residues" evidence="5">
    <location>
        <begin position="146"/>
        <end position="160"/>
    </location>
</feature>
<dbReference type="RefSeq" id="WP_250872697.1">
    <property type="nucleotide sequence ID" value="NZ_JALXFV010000003.1"/>
</dbReference>
<comment type="subcellular location">
    <subcellularLocation>
        <location evidence="1">Secreted</location>
    </subcellularLocation>
</comment>
<feature type="compositionally biased region" description="Acidic residues" evidence="5">
    <location>
        <begin position="186"/>
        <end position="198"/>
    </location>
</feature>
<accession>A0ABD6ASW5</accession>
<dbReference type="InterPro" id="IPR059100">
    <property type="entry name" value="TSP3_bac"/>
</dbReference>
<dbReference type="InterPro" id="IPR028974">
    <property type="entry name" value="TSP_type-3_rpt"/>
</dbReference>
<feature type="domain" description="DUF7343" evidence="7">
    <location>
        <begin position="418"/>
        <end position="477"/>
    </location>
</feature>
<evidence type="ECO:0000256" key="1">
    <source>
        <dbReference type="ARBA" id="ARBA00004613"/>
    </source>
</evidence>
<feature type="compositionally biased region" description="Acidic residues" evidence="5">
    <location>
        <begin position="253"/>
        <end position="266"/>
    </location>
</feature>
<feature type="region of interest" description="Disordered" evidence="5">
    <location>
        <begin position="136"/>
        <end position="357"/>
    </location>
</feature>